<sequence length="389" mass="44206">MLLTHAVSLFSVFTAVAFAELIPVSPYIGKHKANCQSQSKITGALVGGKIYTFGGCYALPYIVDPDDESEGLLRRYDEHQNVTESSNVYDIASDTWSFETNTPRPLLGSSTTVINKDIYFYNIDAKPRTTDLNLWKYSTVTKTWSEPAQLPFLYHGNLLTCHSNDKMYFMGSQDGYQRNIVRVQNLLSNQWEDPIYLDKRIYAKNLLCHETHLSVIGEKADKEDVIGIFDFQRNNVYNQNLINVYHNGSVQMVENFNVTLGYNRHDGEAQIFPVKEWFYIFGSNESKNATEISKINTLTLDIVKLDTLPYKLTNVLMVPAENDEIYLFGGRKNNMFGSAAPKVEQDTSVPKIKTYNHKLIIPPPVVAEENVEQVDEQGGHFKLQVPDDQ</sequence>
<evidence type="ECO:0000313" key="2">
    <source>
        <dbReference type="EMBL" id="GAN04159.1"/>
    </source>
</evidence>
<dbReference type="Proteomes" id="UP000053815">
    <property type="component" value="Unassembled WGS sequence"/>
</dbReference>
<protein>
    <recommendedName>
        <fullName evidence="4">Kelch repeat protein</fullName>
    </recommendedName>
</protein>
<dbReference type="STRING" id="91626.A0A0C9M9X2"/>
<dbReference type="PANTHER" id="PTHR46375">
    <property type="entry name" value="KELCH REPEAT AND BTB DOMAIN-CONTAINING PROTEIN 13-RELATED"/>
    <property type="match status" value="1"/>
</dbReference>
<feature type="chain" id="PRO_5002199342" description="Kelch repeat protein" evidence="1">
    <location>
        <begin position="20"/>
        <end position="389"/>
    </location>
</feature>
<dbReference type="SUPFAM" id="SSF50965">
    <property type="entry name" value="Galactose oxidase, central domain"/>
    <property type="match status" value="1"/>
</dbReference>
<evidence type="ECO:0008006" key="4">
    <source>
        <dbReference type="Google" id="ProtNLM"/>
    </source>
</evidence>
<dbReference type="InterPro" id="IPR011043">
    <property type="entry name" value="Gal_Oxase/kelch_b-propeller"/>
</dbReference>
<keyword evidence="1" id="KW-0732">Signal</keyword>
<reference evidence="2" key="1">
    <citation type="submission" date="2014-09" db="EMBL/GenBank/DDBJ databases">
        <title>Draft genome sequence of an oleaginous Mucoromycotina fungus Mucor ambiguus NBRC6742.</title>
        <authorList>
            <person name="Takeda I."/>
            <person name="Yamane N."/>
            <person name="Morita T."/>
            <person name="Tamano K."/>
            <person name="Machida M."/>
            <person name="Baker S."/>
            <person name="Koike H."/>
        </authorList>
    </citation>
    <scope>NUCLEOTIDE SEQUENCE</scope>
    <source>
        <strain evidence="2">NBRC 6742</strain>
    </source>
</reference>
<accession>A0A0C9M9X2</accession>
<gene>
    <name evidence="2" type="ORF">MAM1_0056d03619</name>
</gene>
<name>A0A0C9M9X2_9FUNG</name>
<organism evidence="2">
    <name type="scientific">Mucor ambiguus</name>
    <dbReference type="NCBI Taxonomy" id="91626"/>
    <lineage>
        <taxon>Eukaryota</taxon>
        <taxon>Fungi</taxon>
        <taxon>Fungi incertae sedis</taxon>
        <taxon>Mucoromycota</taxon>
        <taxon>Mucoromycotina</taxon>
        <taxon>Mucoromycetes</taxon>
        <taxon>Mucorales</taxon>
        <taxon>Mucorineae</taxon>
        <taxon>Mucoraceae</taxon>
        <taxon>Mucor</taxon>
    </lineage>
</organism>
<dbReference type="EMBL" id="DF836345">
    <property type="protein sequence ID" value="GAN04159.1"/>
    <property type="molecule type" value="Genomic_DNA"/>
</dbReference>
<dbReference type="Gene3D" id="2.120.10.80">
    <property type="entry name" value="Kelch-type beta propeller"/>
    <property type="match status" value="1"/>
</dbReference>
<dbReference type="AlphaFoldDB" id="A0A0C9M9X2"/>
<dbReference type="InterPro" id="IPR052392">
    <property type="entry name" value="Kelch-BTB_domain-containing"/>
</dbReference>
<feature type="signal peptide" evidence="1">
    <location>
        <begin position="1"/>
        <end position="19"/>
    </location>
</feature>
<dbReference type="InterPro" id="IPR015915">
    <property type="entry name" value="Kelch-typ_b-propeller"/>
</dbReference>
<proteinExistence type="predicted"/>
<keyword evidence="3" id="KW-1185">Reference proteome</keyword>
<evidence type="ECO:0000313" key="3">
    <source>
        <dbReference type="Proteomes" id="UP000053815"/>
    </source>
</evidence>
<dbReference type="OrthoDB" id="10250130at2759"/>
<dbReference type="SUPFAM" id="SSF117281">
    <property type="entry name" value="Kelch motif"/>
    <property type="match status" value="1"/>
</dbReference>
<dbReference type="PANTHER" id="PTHR46375:SF3">
    <property type="entry name" value="KELCH REPEAT AND BTB DOMAIN-CONTAINING PROTEIN 13"/>
    <property type="match status" value="1"/>
</dbReference>
<evidence type="ECO:0000256" key="1">
    <source>
        <dbReference type="SAM" id="SignalP"/>
    </source>
</evidence>